<evidence type="ECO:0000313" key="1">
    <source>
        <dbReference type="EMBL" id="MBW0550138.1"/>
    </source>
</evidence>
<gene>
    <name evidence="1" type="ORF">O181_089853</name>
</gene>
<reference evidence="1" key="1">
    <citation type="submission" date="2021-03" db="EMBL/GenBank/DDBJ databases">
        <title>Draft genome sequence of rust myrtle Austropuccinia psidii MF-1, a brazilian biotype.</title>
        <authorList>
            <person name="Quecine M.C."/>
            <person name="Pachon D.M.R."/>
            <person name="Bonatelli M.L."/>
            <person name="Correr F.H."/>
            <person name="Franceschini L.M."/>
            <person name="Leite T.F."/>
            <person name="Margarido G.R.A."/>
            <person name="Almeida C.A."/>
            <person name="Ferrarezi J.A."/>
            <person name="Labate C.A."/>
        </authorList>
    </citation>
    <scope>NUCLEOTIDE SEQUENCE</scope>
    <source>
        <strain evidence="1">MF-1</strain>
    </source>
</reference>
<accession>A0A9Q3IUA3</accession>
<evidence type="ECO:0000313" key="2">
    <source>
        <dbReference type="Proteomes" id="UP000765509"/>
    </source>
</evidence>
<dbReference type="EMBL" id="AVOT02055627">
    <property type="protein sequence ID" value="MBW0550138.1"/>
    <property type="molecule type" value="Genomic_DNA"/>
</dbReference>
<sequence length="130" mass="15023">MWKFPYLLKNNTAYKNPYIYLSFLEFEYNPTESDQTTVERLVEETCQSSENPVVSNKRKVKKMVLQVPTIQYSEKLLGEDPNTPSNQMGLDSGVDLISYKGKDGKNPQWNRIHTRKCHIPKASTIDAHNI</sequence>
<dbReference type="AlphaFoldDB" id="A0A9Q3IUA3"/>
<comment type="caution">
    <text evidence="1">The sequence shown here is derived from an EMBL/GenBank/DDBJ whole genome shotgun (WGS) entry which is preliminary data.</text>
</comment>
<dbReference type="Proteomes" id="UP000765509">
    <property type="component" value="Unassembled WGS sequence"/>
</dbReference>
<name>A0A9Q3IUA3_9BASI</name>
<keyword evidence="2" id="KW-1185">Reference proteome</keyword>
<proteinExistence type="predicted"/>
<organism evidence="1 2">
    <name type="scientific">Austropuccinia psidii MF-1</name>
    <dbReference type="NCBI Taxonomy" id="1389203"/>
    <lineage>
        <taxon>Eukaryota</taxon>
        <taxon>Fungi</taxon>
        <taxon>Dikarya</taxon>
        <taxon>Basidiomycota</taxon>
        <taxon>Pucciniomycotina</taxon>
        <taxon>Pucciniomycetes</taxon>
        <taxon>Pucciniales</taxon>
        <taxon>Sphaerophragmiaceae</taxon>
        <taxon>Austropuccinia</taxon>
    </lineage>
</organism>
<protein>
    <submittedName>
        <fullName evidence="1">Uncharacterized protein</fullName>
    </submittedName>
</protein>